<dbReference type="VEuPathDB" id="VectorBase:AQUA014455"/>
<organism evidence="1 2">
    <name type="scientific">Anopheles quadriannulatus</name>
    <name type="common">Mosquito</name>
    <dbReference type="NCBI Taxonomy" id="34691"/>
    <lineage>
        <taxon>Eukaryota</taxon>
        <taxon>Metazoa</taxon>
        <taxon>Ecdysozoa</taxon>
        <taxon>Arthropoda</taxon>
        <taxon>Hexapoda</taxon>
        <taxon>Insecta</taxon>
        <taxon>Pterygota</taxon>
        <taxon>Neoptera</taxon>
        <taxon>Endopterygota</taxon>
        <taxon>Diptera</taxon>
        <taxon>Nematocera</taxon>
        <taxon>Culicoidea</taxon>
        <taxon>Culicidae</taxon>
        <taxon>Anophelinae</taxon>
        <taxon>Anopheles</taxon>
    </lineage>
</organism>
<dbReference type="EnsemblMetazoa" id="AQUA014455-RA">
    <property type="protein sequence ID" value="AQUA014455-PA"/>
    <property type="gene ID" value="AQUA014455"/>
</dbReference>
<reference evidence="1" key="1">
    <citation type="submission" date="2020-05" db="UniProtKB">
        <authorList>
            <consortium name="EnsemblMetazoa"/>
        </authorList>
    </citation>
    <scope>IDENTIFICATION</scope>
    <source>
        <strain evidence="1">SANGQUA</strain>
    </source>
</reference>
<sequence length="51" mass="5702">MMLRDGTSFDCSQNVATSRIVRRKPKPNTSIVPFLLAELAIRISNTVVLKI</sequence>
<dbReference type="Proteomes" id="UP000076407">
    <property type="component" value="Unassembled WGS sequence"/>
</dbReference>
<name>A0A182XRI1_ANOQN</name>
<evidence type="ECO:0000313" key="2">
    <source>
        <dbReference type="Proteomes" id="UP000076407"/>
    </source>
</evidence>
<keyword evidence="2" id="KW-1185">Reference proteome</keyword>
<evidence type="ECO:0000313" key="1">
    <source>
        <dbReference type="EnsemblMetazoa" id="AQUA014455-PA"/>
    </source>
</evidence>
<dbReference type="AlphaFoldDB" id="A0A182XRI1"/>
<protein>
    <submittedName>
        <fullName evidence="1">Uncharacterized protein</fullName>
    </submittedName>
</protein>
<proteinExistence type="predicted"/>
<accession>A0A182XRI1</accession>